<dbReference type="EMBL" id="JYDR01000002">
    <property type="protein sequence ID" value="KRY79100.1"/>
    <property type="molecule type" value="Genomic_DNA"/>
</dbReference>
<accession>A0A0V1EZV0</accession>
<sequence>MSSRQPVSDETLTSSKGEDRDISNVASETDDSVYDCKISCASLMGQFEPEDKSRKIKDWLADLCYYVNPDSSRKDLQIETQQQQRVCKETERKRLRGPSLLTDKEHIRWLYFNTPSEPTGSTFMRSI</sequence>
<evidence type="ECO:0000313" key="2">
    <source>
        <dbReference type="EMBL" id="KRY79100.1"/>
    </source>
</evidence>
<proteinExistence type="predicted"/>
<name>A0A0V1EZV0_TRIPS</name>
<protein>
    <submittedName>
        <fullName evidence="2">Uncharacterized protein</fullName>
    </submittedName>
</protein>
<reference evidence="2 3" key="1">
    <citation type="submission" date="2015-01" db="EMBL/GenBank/DDBJ databases">
        <title>Evolution of Trichinella species and genotypes.</title>
        <authorList>
            <person name="Korhonen P.K."/>
            <person name="Edoardo P."/>
            <person name="Giuseppe L.R."/>
            <person name="Gasser R.B."/>
        </authorList>
    </citation>
    <scope>NUCLEOTIDE SEQUENCE [LARGE SCALE GENOMIC DNA]</scope>
    <source>
        <strain evidence="2">ISS13</strain>
    </source>
</reference>
<evidence type="ECO:0000313" key="3">
    <source>
        <dbReference type="Proteomes" id="UP000054632"/>
    </source>
</evidence>
<gene>
    <name evidence="2" type="ORF">T4A_11759</name>
</gene>
<feature type="compositionally biased region" description="Polar residues" evidence="1">
    <location>
        <begin position="1"/>
        <end position="15"/>
    </location>
</feature>
<comment type="caution">
    <text evidence="2">The sequence shown here is derived from an EMBL/GenBank/DDBJ whole genome shotgun (WGS) entry which is preliminary data.</text>
</comment>
<feature type="region of interest" description="Disordered" evidence="1">
    <location>
        <begin position="1"/>
        <end position="29"/>
    </location>
</feature>
<dbReference type="Proteomes" id="UP000054632">
    <property type="component" value="Unassembled WGS sequence"/>
</dbReference>
<organism evidence="2 3">
    <name type="scientific">Trichinella pseudospiralis</name>
    <name type="common">Parasitic roundworm</name>
    <dbReference type="NCBI Taxonomy" id="6337"/>
    <lineage>
        <taxon>Eukaryota</taxon>
        <taxon>Metazoa</taxon>
        <taxon>Ecdysozoa</taxon>
        <taxon>Nematoda</taxon>
        <taxon>Enoplea</taxon>
        <taxon>Dorylaimia</taxon>
        <taxon>Trichinellida</taxon>
        <taxon>Trichinellidae</taxon>
        <taxon>Trichinella</taxon>
    </lineage>
</organism>
<dbReference type="AlphaFoldDB" id="A0A0V1EZV0"/>
<evidence type="ECO:0000256" key="1">
    <source>
        <dbReference type="SAM" id="MobiDB-lite"/>
    </source>
</evidence>